<keyword evidence="1" id="KW-0472">Membrane</keyword>
<feature type="transmembrane region" description="Helical" evidence="1">
    <location>
        <begin position="21"/>
        <end position="39"/>
    </location>
</feature>
<dbReference type="Proteomes" id="UP000016480">
    <property type="component" value="Unassembled WGS sequence"/>
</dbReference>
<dbReference type="EMBL" id="AHCD03000035">
    <property type="protein sequence ID" value="KAF7786449.1"/>
    <property type="molecule type" value="Genomic_DNA"/>
</dbReference>
<accession>A0A8T0C6Z5</accession>
<reference evidence="2 3" key="1">
    <citation type="journal article" date="2012" name="J. Bacteriol.">
        <title>Genome sequence of the cycloprodigiosin-producing bacterial strain Pseudoalteromonas rubra ATCC 29570(T).</title>
        <authorList>
            <person name="Xie B.B."/>
            <person name="Shu Y.L."/>
            <person name="Qin Q.L."/>
            <person name="Rong J.C."/>
            <person name="Zhang X.Y."/>
            <person name="Chen X.L."/>
            <person name="Zhou B.C."/>
            <person name="Zhang Y.Z."/>
        </authorList>
    </citation>
    <scope>NUCLEOTIDE SEQUENCE [LARGE SCALE GENOMIC DNA]</scope>
    <source>
        <strain evidence="2 3">DSM 6842</strain>
    </source>
</reference>
<evidence type="ECO:0000256" key="1">
    <source>
        <dbReference type="SAM" id="Phobius"/>
    </source>
</evidence>
<proteinExistence type="predicted"/>
<dbReference type="AlphaFoldDB" id="A0A8T0C6Z5"/>
<keyword evidence="1" id="KW-1133">Transmembrane helix</keyword>
<organism evidence="2 3">
    <name type="scientific">Pseudoalteromonas rubra</name>
    <dbReference type="NCBI Taxonomy" id="43658"/>
    <lineage>
        <taxon>Bacteria</taxon>
        <taxon>Pseudomonadati</taxon>
        <taxon>Pseudomonadota</taxon>
        <taxon>Gammaproteobacteria</taxon>
        <taxon>Alteromonadales</taxon>
        <taxon>Pseudoalteromonadaceae</taxon>
        <taxon>Pseudoalteromonas</taxon>
    </lineage>
</organism>
<protein>
    <submittedName>
        <fullName evidence="2">Uncharacterized protein</fullName>
    </submittedName>
</protein>
<evidence type="ECO:0000313" key="3">
    <source>
        <dbReference type="Proteomes" id="UP000016480"/>
    </source>
</evidence>
<evidence type="ECO:0000313" key="2">
    <source>
        <dbReference type="EMBL" id="KAF7786449.1"/>
    </source>
</evidence>
<keyword evidence="1" id="KW-0812">Transmembrane</keyword>
<comment type="caution">
    <text evidence="2">The sequence shown here is derived from an EMBL/GenBank/DDBJ whole genome shotgun (WGS) entry which is preliminary data.</text>
</comment>
<sequence>MLPAKSEPWYWRDLSAWIKRAFRLALIFACVSAYMSFGMY</sequence>
<name>A0A8T0C6Z5_9GAMM</name>
<gene>
    <name evidence="2" type="ORF">PRUB_a1015</name>
</gene>